<evidence type="ECO:0000256" key="7">
    <source>
        <dbReference type="ARBA" id="ARBA00023204"/>
    </source>
</evidence>
<keyword evidence="5" id="KW-0378">Hydrolase</keyword>
<feature type="binding site" evidence="10">
    <location>
        <position position="566"/>
    </location>
    <ligand>
        <name>substrate</name>
    </ligand>
</feature>
<keyword evidence="3" id="KW-0540">Nuclease</keyword>
<dbReference type="InterPro" id="IPR010347">
    <property type="entry name" value="Tdp1"/>
</dbReference>
<feature type="site" description="Interaction with DNA" evidence="11">
    <location>
        <position position="594"/>
    </location>
</feature>
<dbReference type="PANTHER" id="PTHR12415:SF0">
    <property type="entry name" value="TYROSYL-DNA PHOSPHODIESTERASE 1"/>
    <property type="match status" value="1"/>
</dbReference>
<dbReference type="EMBL" id="CAACVS010000636">
    <property type="protein sequence ID" value="VEU44282.1"/>
    <property type="molecule type" value="Genomic_DNA"/>
</dbReference>
<accession>A0A448ZQF4</accession>
<gene>
    <name evidence="13" type="ORF">PSNMU_V1.4_AUG-EV-PASAV3_0113700</name>
</gene>
<evidence type="ECO:0000256" key="8">
    <source>
        <dbReference type="ARBA" id="ARBA00023242"/>
    </source>
</evidence>
<comment type="subcellular location">
    <subcellularLocation>
        <location evidence="1">Nucleus</location>
    </subcellularLocation>
</comment>
<feature type="active site" description="Proton donor/acceptor" evidence="9">
    <location>
        <position position="564"/>
    </location>
</feature>
<evidence type="ECO:0000256" key="4">
    <source>
        <dbReference type="ARBA" id="ARBA00022763"/>
    </source>
</evidence>
<dbReference type="GO" id="GO:0006281">
    <property type="term" value="P:DNA repair"/>
    <property type="evidence" value="ECO:0007669"/>
    <property type="project" value="UniProtKB-KW"/>
</dbReference>
<dbReference type="GO" id="GO:0003697">
    <property type="term" value="F:single-stranded DNA binding"/>
    <property type="evidence" value="ECO:0007669"/>
    <property type="project" value="TreeGrafter"/>
</dbReference>
<evidence type="ECO:0000256" key="6">
    <source>
        <dbReference type="ARBA" id="ARBA00022839"/>
    </source>
</evidence>
<evidence type="ECO:0000313" key="14">
    <source>
        <dbReference type="Proteomes" id="UP000291116"/>
    </source>
</evidence>
<dbReference type="CDD" id="cd09122">
    <property type="entry name" value="PLDc_Tdp1_1"/>
    <property type="match status" value="1"/>
</dbReference>
<feature type="region of interest" description="Disordered" evidence="12">
    <location>
        <begin position="1"/>
        <end position="88"/>
    </location>
</feature>
<sequence length="686" mass="77382">MSMANAKDASSTGTSDDPIALLDEDNDDDDDGTVASIGAVRTNTNERKRPASPGRECSSLESVPRKRSVRGNRAVSPQERAILPHDDGCMLNPRHPIKIFATDRDKTTRRNLRRRLKKGEVDSDKDGYHYTNTEDAYRTHWSVFHCWTFREMLGFDRFSGIRYQTQADLIGSDTFPGAKTNKISHGNPVGIDWIFITTYILDVDYLLHELPELLDIPLVVIVYQYKDFSSREEAWIREVSSKKEHNLALVERNPRDPPRTESNPLKVRMPYGCHHTKMTLVGYSSGRLRVHIHTSNLRQGDVHDKCQGAFLQDFLPKTEDQLCNFVTSDFEESLVTYLESYHFVLPWVWKKAEIGRGEGSEATTLVSHIQTYDFSSCVGVLVPSVPGYHNASLDARPSRRGNKEIYGYLKVHKAIREHCNCDSSSAGPIVCQFSSMGALWEPYLDKVAAAWNAGAANCGSKTVATSRPPKKGELAASWLRFVWPTTLEVKESVEGPMGGNSVPGTAKNLHKTFVRSLLHKWRFLSSTNDGSTTGMYGGNLDSTDSNRRRWKEEDPLDKGCHVPHIKSYYQIQELGDRYGRDSMLWFVLSSHNMSVAAWGQIQNRQKDLGRKVLTVQHWELGIFLAPSTLGVRSMGPTLEGSRHRQAYNCKTANDDPINEATRAVIPLPFKFRPIKYQDSDKPWVVG</sequence>
<name>A0A448ZQF4_9STRA</name>
<evidence type="ECO:0000256" key="2">
    <source>
        <dbReference type="ARBA" id="ARBA00010205"/>
    </source>
</evidence>
<keyword evidence="4" id="KW-0227">DNA damage</keyword>
<dbReference type="GO" id="GO:0017005">
    <property type="term" value="F:3'-tyrosyl-DNA phosphodiesterase activity"/>
    <property type="evidence" value="ECO:0007669"/>
    <property type="project" value="TreeGrafter"/>
</dbReference>
<proteinExistence type="inferred from homology"/>
<feature type="active site" description="Nucleophile" evidence="9">
    <location>
        <position position="275"/>
    </location>
</feature>
<dbReference type="GO" id="GO:0004527">
    <property type="term" value="F:exonuclease activity"/>
    <property type="evidence" value="ECO:0007669"/>
    <property type="project" value="UniProtKB-KW"/>
</dbReference>
<keyword evidence="7" id="KW-0234">DNA repair</keyword>
<dbReference type="Proteomes" id="UP000291116">
    <property type="component" value="Unassembled WGS sequence"/>
</dbReference>
<dbReference type="PANTHER" id="PTHR12415">
    <property type="entry name" value="TYROSYL-DNA PHOSPHODIESTERASE 1"/>
    <property type="match status" value="1"/>
</dbReference>
<keyword evidence="6" id="KW-0269">Exonuclease</keyword>
<dbReference type="Pfam" id="PF06087">
    <property type="entry name" value="Tyr-DNA_phospho"/>
    <property type="match status" value="1"/>
</dbReference>
<dbReference type="OrthoDB" id="47785at2759"/>
<dbReference type="SUPFAM" id="SSF56024">
    <property type="entry name" value="Phospholipase D/nuclease"/>
    <property type="match status" value="2"/>
</dbReference>
<dbReference type="GO" id="GO:0003690">
    <property type="term" value="F:double-stranded DNA binding"/>
    <property type="evidence" value="ECO:0007669"/>
    <property type="project" value="TreeGrafter"/>
</dbReference>
<keyword evidence="14" id="KW-1185">Reference proteome</keyword>
<feature type="binding site" evidence="10">
    <location>
        <position position="277"/>
    </location>
    <ligand>
        <name>substrate</name>
    </ligand>
</feature>
<dbReference type="AlphaFoldDB" id="A0A448ZQF4"/>
<dbReference type="GO" id="GO:0005634">
    <property type="term" value="C:nucleus"/>
    <property type="evidence" value="ECO:0007669"/>
    <property type="project" value="UniProtKB-SubCell"/>
</dbReference>
<evidence type="ECO:0000256" key="10">
    <source>
        <dbReference type="PIRSR" id="PIRSR610347-2"/>
    </source>
</evidence>
<evidence type="ECO:0000256" key="3">
    <source>
        <dbReference type="ARBA" id="ARBA00022722"/>
    </source>
</evidence>
<evidence type="ECO:0000256" key="5">
    <source>
        <dbReference type="ARBA" id="ARBA00022801"/>
    </source>
</evidence>
<comment type="similarity">
    <text evidence="2">Belongs to the tyrosyl-DNA phosphodiesterase family.</text>
</comment>
<dbReference type="Gene3D" id="3.30.870.10">
    <property type="entry name" value="Endonuclease Chain A"/>
    <property type="match status" value="2"/>
</dbReference>
<organism evidence="13 14">
    <name type="scientific">Pseudo-nitzschia multistriata</name>
    <dbReference type="NCBI Taxonomy" id="183589"/>
    <lineage>
        <taxon>Eukaryota</taxon>
        <taxon>Sar</taxon>
        <taxon>Stramenopiles</taxon>
        <taxon>Ochrophyta</taxon>
        <taxon>Bacillariophyta</taxon>
        <taxon>Bacillariophyceae</taxon>
        <taxon>Bacillariophycidae</taxon>
        <taxon>Bacillariales</taxon>
        <taxon>Bacillariaceae</taxon>
        <taxon>Pseudo-nitzschia</taxon>
    </lineage>
</organism>
<keyword evidence="8" id="KW-0539">Nucleus</keyword>
<protein>
    <submittedName>
        <fullName evidence="13">Uncharacterized protein</fullName>
    </submittedName>
</protein>
<evidence type="ECO:0000313" key="13">
    <source>
        <dbReference type="EMBL" id="VEU44282.1"/>
    </source>
</evidence>
<evidence type="ECO:0000256" key="1">
    <source>
        <dbReference type="ARBA" id="ARBA00004123"/>
    </source>
</evidence>
<feature type="compositionally biased region" description="Acidic residues" evidence="12">
    <location>
        <begin position="22"/>
        <end position="32"/>
    </location>
</feature>
<evidence type="ECO:0000256" key="11">
    <source>
        <dbReference type="PIRSR" id="PIRSR610347-3"/>
    </source>
</evidence>
<evidence type="ECO:0000256" key="12">
    <source>
        <dbReference type="SAM" id="MobiDB-lite"/>
    </source>
</evidence>
<evidence type="ECO:0000256" key="9">
    <source>
        <dbReference type="PIRSR" id="PIRSR610347-1"/>
    </source>
</evidence>
<reference evidence="13 14" key="1">
    <citation type="submission" date="2019-01" db="EMBL/GenBank/DDBJ databases">
        <authorList>
            <person name="Ferrante I. M."/>
        </authorList>
    </citation>
    <scope>NUCLEOTIDE SEQUENCE [LARGE SCALE GENOMIC DNA]</scope>
    <source>
        <strain evidence="13 14">B856</strain>
    </source>
</reference>